<sequence length="85" mass="10208">MSLRRKLKIGTHTTMFLMLNYYAFMKNLSKRATLSTLMDNKRGIARRNLEEAHQTILEETKVKRKQKTLDEMFKKRVISNKKKYL</sequence>
<comment type="caution">
    <text evidence="1">The sequence shown here is derived from an EMBL/GenBank/DDBJ whole genome shotgun (WGS) entry which is preliminary data.</text>
</comment>
<dbReference type="Gene3D" id="1.10.20.10">
    <property type="entry name" value="Histone, subunit A"/>
    <property type="match status" value="1"/>
</dbReference>
<organism evidence="1 2">
    <name type="scientific">Daphnia galeata</name>
    <dbReference type="NCBI Taxonomy" id="27404"/>
    <lineage>
        <taxon>Eukaryota</taxon>
        <taxon>Metazoa</taxon>
        <taxon>Ecdysozoa</taxon>
        <taxon>Arthropoda</taxon>
        <taxon>Crustacea</taxon>
        <taxon>Branchiopoda</taxon>
        <taxon>Diplostraca</taxon>
        <taxon>Cladocera</taxon>
        <taxon>Anomopoda</taxon>
        <taxon>Daphniidae</taxon>
        <taxon>Daphnia</taxon>
    </lineage>
</organism>
<dbReference type="EMBL" id="CAKKLH010000325">
    <property type="protein sequence ID" value="CAH0112280.1"/>
    <property type="molecule type" value="Genomic_DNA"/>
</dbReference>
<dbReference type="InterPro" id="IPR009072">
    <property type="entry name" value="Histone-fold"/>
</dbReference>
<name>A0A8J2SAE4_9CRUS</name>
<accession>A0A8J2SAE4</accession>
<dbReference type="OrthoDB" id="10328152at2759"/>
<dbReference type="AlphaFoldDB" id="A0A8J2SAE4"/>
<protein>
    <submittedName>
        <fullName evidence="1">Uncharacterized protein</fullName>
    </submittedName>
</protein>
<dbReference type="Proteomes" id="UP000789390">
    <property type="component" value="Unassembled WGS sequence"/>
</dbReference>
<evidence type="ECO:0000313" key="1">
    <source>
        <dbReference type="EMBL" id="CAH0112280.1"/>
    </source>
</evidence>
<dbReference type="GO" id="GO:0046982">
    <property type="term" value="F:protein heterodimerization activity"/>
    <property type="evidence" value="ECO:0007669"/>
    <property type="project" value="InterPro"/>
</dbReference>
<evidence type="ECO:0000313" key="2">
    <source>
        <dbReference type="Proteomes" id="UP000789390"/>
    </source>
</evidence>
<reference evidence="1" key="1">
    <citation type="submission" date="2021-11" db="EMBL/GenBank/DDBJ databases">
        <authorList>
            <person name="Schell T."/>
        </authorList>
    </citation>
    <scope>NUCLEOTIDE SEQUENCE</scope>
    <source>
        <strain evidence="1">M5</strain>
    </source>
</reference>
<gene>
    <name evidence="1" type="ORF">DGAL_LOCUS15995</name>
</gene>
<proteinExistence type="predicted"/>
<keyword evidence="2" id="KW-1185">Reference proteome</keyword>